<evidence type="ECO:0000259" key="1">
    <source>
        <dbReference type="Pfam" id="PF12867"/>
    </source>
</evidence>
<evidence type="ECO:0000313" key="3">
    <source>
        <dbReference type="Proteomes" id="UP000308713"/>
    </source>
</evidence>
<dbReference type="Proteomes" id="UP000308713">
    <property type="component" value="Unassembled WGS sequence"/>
</dbReference>
<protein>
    <submittedName>
        <fullName evidence="2">DinB family protein</fullName>
    </submittedName>
</protein>
<accession>A0A5C4SEZ8</accession>
<dbReference type="InterPro" id="IPR034660">
    <property type="entry name" value="DinB/YfiT-like"/>
</dbReference>
<feature type="domain" description="DinB-like" evidence="1">
    <location>
        <begin position="39"/>
        <end position="166"/>
    </location>
</feature>
<keyword evidence="3" id="KW-1185">Reference proteome</keyword>
<dbReference type="SUPFAM" id="SSF109854">
    <property type="entry name" value="DinB/YfiT-like putative metalloenzymes"/>
    <property type="match status" value="1"/>
</dbReference>
<dbReference type="AlphaFoldDB" id="A0A5C4SEZ8"/>
<comment type="caution">
    <text evidence="2">The sequence shown here is derived from an EMBL/GenBank/DDBJ whole genome shotgun (WGS) entry which is preliminary data.</text>
</comment>
<sequence length="176" mass="20489">MKVSDLNSSEYNSYYQGYIESVSAERSLIDNFKVSGEGVLYFFKRIPESKWNFKYHVDKWSVKEVFQHIIDTERVFIYRCFRIARHDNTPLAGFNQDDYIAPSKANEKSMEQLLEEYEAVRKNSIVCLQSINETDLKFVGYASGAIMSARAAAFIILGHEAHHLNVLKSKYQIDWH</sequence>
<dbReference type="OrthoDB" id="9793216at2"/>
<gene>
    <name evidence="2" type="ORF">FGF67_14630</name>
</gene>
<dbReference type="EMBL" id="VDCS01000015">
    <property type="protein sequence ID" value="TNJ42132.1"/>
    <property type="molecule type" value="Genomic_DNA"/>
</dbReference>
<reference evidence="2 3" key="1">
    <citation type="submission" date="2019-05" db="EMBL/GenBank/DDBJ databases">
        <title>Tamlana fucoidanivorans sp. nov., isolated from the surface of algae collected from Fujian province in China.</title>
        <authorList>
            <person name="Li J."/>
        </authorList>
    </citation>
    <scope>NUCLEOTIDE SEQUENCE [LARGE SCALE GENOMIC DNA]</scope>
    <source>
        <strain evidence="2 3">CW2-9</strain>
    </source>
</reference>
<name>A0A5C4SEZ8_9FLAO</name>
<proteinExistence type="predicted"/>
<dbReference type="Pfam" id="PF12867">
    <property type="entry name" value="DinB_2"/>
    <property type="match status" value="1"/>
</dbReference>
<dbReference type="RefSeq" id="WP_139698508.1">
    <property type="nucleotide sequence ID" value="NZ_CP074074.1"/>
</dbReference>
<organism evidence="2 3">
    <name type="scientific">Allotamlana fucoidanivorans</name>
    <dbReference type="NCBI Taxonomy" id="2583814"/>
    <lineage>
        <taxon>Bacteria</taxon>
        <taxon>Pseudomonadati</taxon>
        <taxon>Bacteroidota</taxon>
        <taxon>Flavobacteriia</taxon>
        <taxon>Flavobacteriales</taxon>
        <taxon>Flavobacteriaceae</taxon>
        <taxon>Allotamlana</taxon>
    </lineage>
</organism>
<evidence type="ECO:0000313" key="2">
    <source>
        <dbReference type="EMBL" id="TNJ42132.1"/>
    </source>
</evidence>
<dbReference type="InterPro" id="IPR024775">
    <property type="entry name" value="DinB-like"/>
</dbReference>
<dbReference type="Gene3D" id="1.20.120.450">
    <property type="entry name" value="dinb family like domain"/>
    <property type="match status" value="1"/>
</dbReference>